<dbReference type="EMBL" id="AUZZ01000790">
    <property type="protein sequence ID" value="EQD66705.1"/>
    <property type="molecule type" value="Genomic_DNA"/>
</dbReference>
<accession>T1CHI2</accession>
<name>T1CHI2_9ZZZZ</name>
<comment type="caution">
    <text evidence="1">The sequence shown here is derived from an EMBL/GenBank/DDBJ whole genome shotgun (WGS) entry which is preliminary data.</text>
</comment>
<proteinExistence type="predicted"/>
<evidence type="ECO:0000313" key="1">
    <source>
        <dbReference type="EMBL" id="EQD66705.1"/>
    </source>
</evidence>
<dbReference type="AlphaFoldDB" id="T1CHI2"/>
<protein>
    <submittedName>
        <fullName evidence="1">Uncharacterized protein</fullName>
    </submittedName>
</protein>
<reference evidence="1" key="2">
    <citation type="journal article" date="2014" name="ISME J.">
        <title>Microbial stratification in low pH oxic and suboxic macroscopic growths along an acid mine drainage.</title>
        <authorList>
            <person name="Mendez-Garcia C."/>
            <person name="Mesa V."/>
            <person name="Sprenger R.R."/>
            <person name="Richter M."/>
            <person name="Diez M.S."/>
            <person name="Solano J."/>
            <person name="Bargiela R."/>
            <person name="Golyshina O.V."/>
            <person name="Manteca A."/>
            <person name="Ramos J.L."/>
            <person name="Gallego J.R."/>
            <person name="Llorente I."/>
            <person name="Martins Dos Santos V.A."/>
            <person name="Jensen O.N."/>
            <person name="Pelaez A.I."/>
            <person name="Sanchez J."/>
            <person name="Ferrer M."/>
        </authorList>
    </citation>
    <scope>NUCLEOTIDE SEQUENCE</scope>
</reference>
<gene>
    <name evidence="1" type="ORF">B2A_01041</name>
</gene>
<feature type="non-terminal residue" evidence="1">
    <location>
        <position position="59"/>
    </location>
</feature>
<sequence length="59" mass="6676">MNTPLRYCGREFTGKELARIAELVASLPTRRTIADALCDELAWLRPDGRRKDMSARVAL</sequence>
<organism evidence="1">
    <name type="scientific">mine drainage metagenome</name>
    <dbReference type="NCBI Taxonomy" id="410659"/>
    <lineage>
        <taxon>unclassified sequences</taxon>
        <taxon>metagenomes</taxon>
        <taxon>ecological metagenomes</taxon>
    </lineage>
</organism>
<reference evidence="1" key="1">
    <citation type="submission" date="2013-08" db="EMBL/GenBank/DDBJ databases">
        <authorList>
            <person name="Mendez C."/>
            <person name="Richter M."/>
            <person name="Ferrer M."/>
            <person name="Sanchez J."/>
        </authorList>
    </citation>
    <scope>NUCLEOTIDE SEQUENCE</scope>
</reference>